<keyword evidence="4" id="KW-0732">Signal</keyword>
<keyword evidence="7" id="KW-1185">Reference proteome</keyword>
<sequence>MDIFGPLSRRGLIGAGLGVSAGLLLPDGAMAASKPRRGGRIRVAGMSSSTADTLDPAKGALSTDYVRHYMVYNGLTEMGGDLIARPALAERIVSNDQTVWHVRLRKGVTFHDGASLTAQDVVWSLLRHKDPAVGSKLATIAEQFAEIRATGKQDVVIRLTGPNADLPAILAQSHFLILRAGTKDFRTANGTGPYMVSQFRPGVRTLVRRNPNYWKSGKAWLDEIELIGIPDEVSRVNALLSGDVQLVIAVNPRSTKRIMASRGHGLLETPSGLYTNLIMRQDQLPTGNAHFVAAMKYLMDRPLIKRALYRGYATIANDQPIPPFHPYYRPDLPQTRLDLDKARWHLQRAGLSGVRLPVFASPAADGSVDMASILQEYGSRAGLNLAVNRVPADGYWSTHWMKHPLGFGNTNPRPTADLLFSLFYKSDAAWNESGWKNPRFDRLLLEARGEADQARRKQLYGEMQGLVHHHCGIGIPVFISLIDGYDRRLKGLRPVSLGGLMGYQFAEHVWWEG</sequence>
<comment type="caution">
    <text evidence="6">The sequence shown here is derived from an EMBL/GenBank/DDBJ whole genome shotgun (WGS) entry which is preliminary data.</text>
</comment>
<organism evidence="6 7">
    <name type="scientific">Sphingobium rhizovicinum</name>
    <dbReference type="NCBI Taxonomy" id="432308"/>
    <lineage>
        <taxon>Bacteria</taxon>
        <taxon>Pseudomonadati</taxon>
        <taxon>Pseudomonadota</taxon>
        <taxon>Alphaproteobacteria</taxon>
        <taxon>Sphingomonadales</taxon>
        <taxon>Sphingomonadaceae</taxon>
        <taxon>Sphingobium</taxon>
    </lineage>
</organism>
<evidence type="ECO:0000259" key="5">
    <source>
        <dbReference type="Pfam" id="PF00496"/>
    </source>
</evidence>
<dbReference type="Gene3D" id="3.10.105.10">
    <property type="entry name" value="Dipeptide-binding Protein, Domain 3"/>
    <property type="match status" value="1"/>
</dbReference>
<dbReference type="InterPro" id="IPR039424">
    <property type="entry name" value="SBP_5"/>
</dbReference>
<feature type="domain" description="Solute-binding protein family 5" evidence="5">
    <location>
        <begin position="85"/>
        <end position="426"/>
    </location>
</feature>
<comment type="subcellular location">
    <subcellularLocation>
        <location evidence="1">Periplasm</location>
    </subcellularLocation>
</comment>
<dbReference type="RefSeq" id="WP_380799058.1">
    <property type="nucleotide sequence ID" value="NZ_JBHRVU010000005.1"/>
</dbReference>
<dbReference type="PANTHER" id="PTHR30290">
    <property type="entry name" value="PERIPLASMIC BINDING COMPONENT OF ABC TRANSPORTER"/>
    <property type="match status" value="1"/>
</dbReference>
<evidence type="ECO:0000256" key="1">
    <source>
        <dbReference type="ARBA" id="ARBA00004418"/>
    </source>
</evidence>
<dbReference type="Pfam" id="PF00496">
    <property type="entry name" value="SBP_bac_5"/>
    <property type="match status" value="1"/>
</dbReference>
<dbReference type="InterPro" id="IPR006311">
    <property type="entry name" value="TAT_signal"/>
</dbReference>
<evidence type="ECO:0000313" key="7">
    <source>
        <dbReference type="Proteomes" id="UP001595681"/>
    </source>
</evidence>
<comment type="similarity">
    <text evidence="2">Belongs to the bacterial solute-binding protein 5 family.</text>
</comment>
<dbReference type="PIRSF" id="PIRSF002741">
    <property type="entry name" value="MppA"/>
    <property type="match status" value="1"/>
</dbReference>
<dbReference type="Gene3D" id="3.40.190.10">
    <property type="entry name" value="Periplasmic binding protein-like II"/>
    <property type="match status" value="1"/>
</dbReference>
<name>A0ABV7NNY6_9SPHN</name>
<dbReference type="Gene3D" id="3.90.76.10">
    <property type="entry name" value="Dipeptide-binding Protein, Domain 1"/>
    <property type="match status" value="1"/>
</dbReference>
<dbReference type="CDD" id="cd08503">
    <property type="entry name" value="PBP2_NikA_DppA_OppA_like_17"/>
    <property type="match status" value="1"/>
</dbReference>
<keyword evidence="3" id="KW-0813">Transport</keyword>
<protein>
    <submittedName>
        <fullName evidence="6">ABC transporter substrate-binding protein</fullName>
    </submittedName>
</protein>
<accession>A0ABV7NNY6</accession>
<dbReference type="InterPro" id="IPR030678">
    <property type="entry name" value="Peptide/Ni-bd"/>
</dbReference>
<proteinExistence type="inferred from homology"/>
<gene>
    <name evidence="6" type="ORF">ACFOKF_23650</name>
</gene>
<dbReference type="Proteomes" id="UP001595681">
    <property type="component" value="Unassembled WGS sequence"/>
</dbReference>
<dbReference type="PROSITE" id="PS51318">
    <property type="entry name" value="TAT"/>
    <property type="match status" value="1"/>
</dbReference>
<evidence type="ECO:0000256" key="3">
    <source>
        <dbReference type="ARBA" id="ARBA00022448"/>
    </source>
</evidence>
<evidence type="ECO:0000313" key="6">
    <source>
        <dbReference type="EMBL" id="MFC3444144.1"/>
    </source>
</evidence>
<dbReference type="EMBL" id="JBHRVU010000005">
    <property type="protein sequence ID" value="MFC3444144.1"/>
    <property type="molecule type" value="Genomic_DNA"/>
</dbReference>
<evidence type="ECO:0000256" key="2">
    <source>
        <dbReference type="ARBA" id="ARBA00005695"/>
    </source>
</evidence>
<dbReference type="SUPFAM" id="SSF53850">
    <property type="entry name" value="Periplasmic binding protein-like II"/>
    <property type="match status" value="1"/>
</dbReference>
<dbReference type="PANTHER" id="PTHR30290:SF10">
    <property type="entry name" value="PERIPLASMIC OLIGOPEPTIDE-BINDING PROTEIN-RELATED"/>
    <property type="match status" value="1"/>
</dbReference>
<dbReference type="InterPro" id="IPR000914">
    <property type="entry name" value="SBP_5_dom"/>
</dbReference>
<evidence type="ECO:0000256" key="4">
    <source>
        <dbReference type="ARBA" id="ARBA00022729"/>
    </source>
</evidence>
<reference evidence="7" key="1">
    <citation type="journal article" date="2019" name="Int. J. Syst. Evol. Microbiol.">
        <title>The Global Catalogue of Microorganisms (GCM) 10K type strain sequencing project: providing services to taxonomists for standard genome sequencing and annotation.</title>
        <authorList>
            <consortium name="The Broad Institute Genomics Platform"/>
            <consortium name="The Broad Institute Genome Sequencing Center for Infectious Disease"/>
            <person name="Wu L."/>
            <person name="Ma J."/>
        </authorList>
    </citation>
    <scope>NUCLEOTIDE SEQUENCE [LARGE SCALE GENOMIC DNA]</scope>
    <source>
        <strain evidence="7">CCM 7491</strain>
    </source>
</reference>